<organism evidence="1 2">
    <name type="scientific">Ancylostoma ceylanicum</name>
    <dbReference type="NCBI Taxonomy" id="53326"/>
    <lineage>
        <taxon>Eukaryota</taxon>
        <taxon>Metazoa</taxon>
        <taxon>Ecdysozoa</taxon>
        <taxon>Nematoda</taxon>
        <taxon>Chromadorea</taxon>
        <taxon>Rhabditida</taxon>
        <taxon>Rhabditina</taxon>
        <taxon>Rhabditomorpha</taxon>
        <taxon>Strongyloidea</taxon>
        <taxon>Ancylostomatidae</taxon>
        <taxon>Ancylostomatinae</taxon>
        <taxon>Ancylostoma</taxon>
    </lineage>
</organism>
<dbReference type="Proteomes" id="UP000024635">
    <property type="component" value="Unassembled WGS sequence"/>
</dbReference>
<comment type="caution">
    <text evidence="1">The sequence shown here is derived from an EMBL/GenBank/DDBJ whole genome shotgun (WGS) entry which is preliminary data.</text>
</comment>
<gene>
    <name evidence="1" type="primary">Acey_s0080.g1369</name>
    <name evidence="1" type="ORF">Y032_0080g1369</name>
</gene>
<dbReference type="EMBL" id="JARK01001416">
    <property type="protein sequence ID" value="EYC05806.1"/>
    <property type="molecule type" value="Genomic_DNA"/>
</dbReference>
<name>A0A016TSR4_9BILA</name>
<evidence type="ECO:0000313" key="2">
    <source>
        <dbReference type="Proteomes" id="UP000024635"/>
    </source>
</evidence>
<keyword evidence="2" id="KW-1185">Reference proteome</keyword>
<accession>A0A016TSR4</accession>
<dbReference type="AlphaFoldDB" id="A0A016TSR4"/>
<evidence type="ECO:0000313" key="1">
    <source>
        <dbReference type="EMBL" id="EYC05806.1"/>
    </source>
</evidence>
<reference evidence="2" key="1">
    <citation type="journal article" date="2015" name="Nat. Genet.">
        <title>The genome and transcriptome of the zoonotic hookworm Ancylostoma ceylanicum identify infection-specific gene families.</title>
        <authorList>
            <person name="Schwarz E.M."/>
            <person name="Hu Y."/>
            <person name="Antoshechkin I."/>
            <person name="Miller M.M."/>
            <person name="Sternberg P.W."/>
            <person name="Aroian R.V."/>
        </authorList>
    </citation>
    <scope>NUCLEOTIDE SEQUENCE</scope>
    <source>
        <strain evidence="2">HY135</strain>
    </source>
</reference>
<proteinExistence type="predicted"/>
<sequence length="76" mass="8700">MFGEEVANKGTGHRYELEAVAQADRSQTMRVYAARFVVRNPILFRFLLVLAANIDFFKPVISSYRTTAGLSHMKYQ</sequence>
<protein>
    <submittedName>
        <fullName evidence="1">Uncharacterized protein</fullName>
    </submittedName>
</protein>